<name>A0A0N4WEA6_HAEPC</name>
<proteinExistence type="predicted"/>
<sequence length="69" mass="7667">MDAKLINGSDPDKMEEILNRKGYTLETTVGQTKYGGLCPVWNDRATGPAGQGHEVEIDHIPHELFDDKL</sequence>
<dbReference type="EMBL" id="UZAF01016965">
    <property type="protein sequence ID" value="VDO36232.1"/>
    <property type="molecule type" value="Genomic_DNA"/>
</dbReference>
<dbReference type="WBParaSite" id="HPLM_0000896101-mRNA-1">
    <property type="protein sequence ID" value="HPLM_0000896101-mRNA-1"/>
    <property type="gene ID" value="HPLM_0000896101"/>
</dbReference>
<keyword evidence="2" id="KW-1185">Reference proteome</keyword>
<dbReference type="Proteomes" id="UP000268014">
    <property type="component" value="Unassembled WGS sequence"/>
</dbReference>
<evidence type="ECO:0000313" key="2">
    <source>
        <dbReference type="Proteomes" id="UP000268014"/>
    </source>
</evidence>
<evidence type="ECO:0000313" key="3">
    <source>
        <dbReference type="WBParaSite" id="HPLM_0000896101-mRNA-1"/>
    </source>
</evidence>
<evidence type="ECO:0000313" key="1">
    <source>
        <dbReference type="EMBL" id="VDO36232.1"/>
    </source>
</evidence>
<dbReference type="OrthoDB" id="3800936at2759"/>
<reference evidence="1 2" key="2">
    <citation type="submission" date="2018-11" db="EMBL/GenBank/DDBJ databases">
        <authorList>
            <consortium name="Pathogen Informatics"/>
        </authorList>
    </citation>
    <scope>NUCLEOTIDE SEQUENCE [LARGE SCALE GENOMIC DNA]</scope>
    <source>
        <strain evidence="1 2">MHpl1</strain>
    </source>
</reference>
<protein>
    <submittedName>
        <fullName evidence="3">Phage protein</fullName>
    </submittedName>
</protein>
<dbReference type="STRING" id="6290.A0A0N4WEA6"/>
<accession>A0A0N4WEA6</accession>
<organism evidence="3">
    <name type="scientific">Haemonchus placei</name>
    <name type="common">Barber's pole worm</name>
    <dbReference type="NCBI Taxonomy" id="6290"/>
    <lineage>
        <taxon>Eukaryota</taxon>
        <taxon>Metazoa</taxon>
        <taxon>Ecdysozoa</taxon>
        <taxon>Nematoda</taxon>
        <taxon>Chromadorea</taxon>
        <taxon>Rhabditida</taxon>
        <taxon>Rhabditina</taxon>
        <taxon>Rhabditomorpha</taxon>
        <taxon>Strongyloidea</taxon>
        <taxon>Trichostrongylidae</taxon>
        <taxon>Haemonchus</taxon>
    </lineage>
</organism>
<reference evidence="3" key="1">
    <citation type="submission" date="2017-02" db="UniProtKB">
        <authorList>
            <consortium name="WormBaseParasite"/>
        </authorList>
    </citation>
    <scope>IDENTIFICATION</scope>
</reference>
<gene>
    <name evidence="1" type="ORF">HPLM_LOCUS8953</name>
</gene>
<dbReference type="AlphaFoldDB" id="A0A0N4WEA6"/>